<dbReference type="EMBL" id="CP001142">
    <property type="protein sequence ID" value="ACI65944.1"/>
    <property type="molecule type" value="Genomic_DNA"/>
</dbReference>
<feature type="transmembrane region" description="Helical" evidence="11">
    <location>
        <begin position="145"/>
        <end position="165"/>
    </location>
</feature>
<dbReference type="OMA" id="HSAFGAL"/>
<feature type="region of interest" description="Disordered" evidence="10">
    <location>
        <begin position="430"/>
        <end position="459"/>
    </location>
</feature>
<dbReference type="PANTHER" id="PTHR43562:SF3">
    <property type="entry name" value="SODIUM ION_PROTON EXCHANGER (EUROFUNG)"/>
    <property type="match status" value="1"/>
</dbReference>
<evidence type="ECO:0000256" key="10">
    <source>
        <dbReference type="SAM" id="MobiDB-lite"/>
    </source>
</evidence>
<keyword evidence="4 11" id="KW-0812">Transmembrane</keyword>
<organism evidence="13 14">
    <name type="scientific">Phaeodactylum tricornutum (strain CCAP 1055/1)</name>
    <dbReference type="NCBI Taxonomy" id="556484"/>
    <lineage>
        <taxon>Eukaryota</taxon>
        <taxon>Sar</taxon>
        <taxon>Stramenopiles</taxon>
        <taxon>Ochrophyta</taxon>
        <taxon>Bacillariophyta</taxon>
        <taxon>Bacillariophyceae</taxon>
        <taxon>Bacillariophycidae</taxon>
        <taxon>Naviculales</taxon>
        <taxon>Phaeodactylaceae</taxon>
        <taxon>Phaeodactylum</taxon>
    </lineage>
</organism>
<dbReference type="GO" id="GO:0015297">
    <property type="term" value="F:antiporter activity"/>
    <property type="evidence" value="ECO:0007669"/>
    <property type="project" value="UniProtKB-KW"/>
</dbReference>
<dbReference type="KEGG" id="pti:PHATR_44149"/>
<evidence type="ECO:0000256" key="1">
    <source>
        <dbReference type="ARBA" id="ARBA00004141"/>
    </source>
</evidence>
<feature type="transmembrane region" description="Helical" evidence="11">
    <location>
        <begin position="177"/>
        <end position="197"/>
    </location>
</feature>
<evidence type="ECO:0000256" key="7">
    <source>
        <dbReference type="ARBA" id="ARBA00023065"/>
    </source>
</evidence>
<reference evidence="13 14" key="1">
    <citation type="journal article" date="2008" name="Nature">
        <title>The Phaeodactylum genome reveals the evolutionary history of diatom genomes.</title>
        <authorList>
            <person name="Bowler C."/>
            <person name="Allen A.E."/>
            <person name="Badger J.H."/>
            <person name="Grimwood J."/>
            <person name="Jabbari K."/>
            <person name="Kuo A."/>
            <person name="Maheswari U."/>
            <person name="Martens C."/>
            <person name="Maumus F."/>
            <person name="Otillar R.P."/>
            <person name="Rayko E."/>
            <person name="Salamov A."/>
            <person name="Vandepoele K."/>
            <person name="Beszteri B."/>
            <person name="Gruber A."/>
            <person name="Heijde M."/>
            <person name="Katinka M."/>
            <person name="Mock T."/>
            <person name="Valentin K."/>
            <person name="Verret F."/>
            <person name="Berges J.A."/>
            <person name="Brownlee C."/>
            <person name="Cadoret J.P."/>
            <person name="Chiovitti A."/>
            <person name="Choi C.J."/>
            <person name="Coesel S."/>
            <person name="De Martino A."/>
            <person name="Detter J.C."/>
            <person name="Durkin C."/>
            <person name="Falciatore A."/>
            <person name="Fournet J."/>
            <person name="Haruta M."/>
            <person name="Huysman M.J."/>
            <person name="Jenkins B.D."/>
            <person name="Jiroutova K."/>
            <person name="Jorgensen R.E."/>
            <person name="Joubert Y."/>
            <person name="Kaplan A."/>
            <person name="Kroger N."/>
            <person name="Kroth P.G."/>
            <person name="La Roche J."/>
            <person name="Lindquist E."/>
            <person name="Lommer M."/>
            <person name="Martin-Jezequel V."/>
            <person name="Lopez P.J."/>
            <person name="Lucas S."/>
            <person name="Mangogna M."/>
            <person name="McGinnis K."/>
            <person name="Medlin L.K."/>
            <person name="Montsant A."/>
            <person name="Oudot-Le Secq M.P."/>
            <person name="Napoli C."/>
            <person name="Obornik M."/>
            <person name="Parker M.S."/>
            <person name="Petit J.L."/>
            <person name="Porcel B.M."/>
            <person name="Poulsen N."/>
            <person name="Robison M."/>
            <person name="Rychlewski L."/>
            <person name="Rynearson T.A."/>
            <person name="Schmutz J."/>
            <person name="Shapiro H."/>
            <person name="Siaut M."/>
            <person name="Stanley M."/>
            <person name="Sussman M.R."/>
            <person name="Taylor A.R."/>
            <person name="Vardi A."/>
            <person name="von Dassow P."/>
            <person name="Vyverman W."/>
            <person name="Willis A."/>
            <person name="Wyrwicz L.S."/>
            <person name="Rokhsar D.S."/>
            <person name="Weissenbach J."/>
            <person name="Armbrust E.V."/>
            <person name="Green B.R."/>
            <person name="Van de Peer Y."/>
            <person name="Grigoriev I.V."/>
        </authorList>
    </citation>
    <scope>NUCLEOTIDE SEQUENCE [LARGE SCALE GENOMIC DNA]</scope>
    <source>
        <strain evidence="13 14">CCAP 1055/1</strain>
    </source>
</reference>
<feature type="transmembrane region" description="Helical" evidence="11">
    <location>
        <begin position="209"/>
        <end position="231"/>
    </location>
</feature>
<keyword evidence="2" id="KW-0813">Transport</keyword>
<reference evidence="14" key="2">
    <citation type="submission" date="2008-08" db="EMBL/GenBank/DDBJ databases">
        <authorList>
            <consortium name="Diatom Consortium"/>
            <person name="Grigoriev I."/>
            <person name="Grimwood J."/>
            <person name="Kuo A."/>
            <person name="Otillar R.P."/>
            <person name="Salamov A."/>
            <person name="Detter J.C."/>
            <person name="Lindquist E."/>
            <person name="Shapiro H."/>
            <person name="Lucas S."/>
            <person name="Glavina del Rio T."/>
            <person name="Pitluck S."/>
            <person name="Rokhsar D."/>
            <person name="Bowler C."/>
        </authorList>
    </citation>
    <scope>GENOME REANNOTATION</scope>
    <source>
        <strain evidence="14">CCAP 1055/1</strain>
    </source>
</reference>
<evidence type="ECO:0000256" key="4">
    <source>
        <dbReference type="ARBA" id="ARBA00022692"/>
    </source>
</evidence>
<keyword evidence="5 11" id="KW-1133">Transmembrane helix</keyword>
<feature type="transmembrane region" description="Helical" evidence="11">
    <location>
        <begin position="398"/>
        <end position="417"/>
    </location>
</feature>
<evidence type="ECO:0000256" key="5">
    <source>
        <dbReference type="ARBA" id="ARBA00022989"/>
    </source>
</evidence>
<keyword evidence="14" id="KW-1185">Reference proteome</keyword>
<dbReference type="Pfam" id="PF00999">
    <property type="entry name" value="Na_H_Exchanger"/>
    <property type="match status" value="1"/>
</dbReference>
<dbReference type="PaxDb" id="2850-Phatr44149"/>
<dbReference type="InterPro" id="IPR006153">
    <property type="entry name" value="Cation/H_exchanger_TM"/>
</dbReference>
<gene>
    <name evidence="13" type="ORF">PHATR_44149</name>
</gene>
<feature type="transmembrane region" description="Helical" evidence="11">
    <location>
        <begin position="363"/>
        <end position="386"/>
    </location>
</feature>
<dbReference type="InterPro" id="IPR038770">
    <property type="entry name" value="Na+/solute_symporter_sf"/>
</dbReference>
<evidence type="ECO:0000256" key="2">
    <source>
        <dbReference type="ARBA" id="ARBA00022448"/>
    </source>
</evidence>
<evidence type="ECO:0000313" key="13">
    <source>
        <dbReference type="EMBL" id="ACI65944.1"/>
    </source>
</evidence>
<proteinExistence type="predicted"/>
<feature type="compositionally biased region" description="Polar residues" evidence="10">
    <location>
        <begin position="444"/>
        <end position="459"/>
    </location>
</feature>
<comment type="subcellular location">
    <subcellularLocation>
        <location evidence="1">Membrane</location>
        <topology evidence="1">Multi-pass membrane protein</topology>
    </subcellularLocation>
</comment>
<dbReference type="GeneID" id="7203854"/>
<feature type="transmembrane region" description="Helical" evidence="11">
    <location>
        <begin position="58"/>
        <end position="78"/>
    </location>
</feature>
<feature type="transmembrane region" description="Helical" evidence="11">
    <location>
        <begin position="251"/>
        <end position="268"/>
    </location>
</feature>
<evidence type="ECO:0000313" key="14">
    <source>
        <dbReference type="Proteomes" id="UP000000759"/>
    </source>
</evidence>
<dbReference type="AlphaFoldDB" id="B5Y5I0"/>
<accession>B5Y5I0</accession>
<feature type="transmembrane region" description="Helical" evidence="11">
    <location>
        <begin position="29"/>
        <end position="46"/>
    </location>
</feature>
<feature type="transmembrane region" description="Helical" evidence="11">
    <location>
        <begin position="333"/>
        <end position="351"/>
    </location>
</feature>
<protein>
    <recommendedName>
        <fullName evidence="12">Cation/H+ exchanger transmembrane domain-containing protein</fullName>
    </recommendedName>
</protein>
<dbReference type="HOGENOM" id="CLU_525148_0_0_1"/>
<dbReference type="Proteomes" id="UP000000759">
    <property type="component" value="Chromosome 3"/>
</dbReference>
<sequence>MMPFRMLKDAPRELEDASFGVQIIYYEDFYYALVFLTAVYLSGRVASLLRMPALTGEIVAGILLGPPLANFAPIPQAWVLLGEIGLRLRMAIRLILTVLEAAMDIDVKNLKVIGIRGFTIAVVGSILPISIGISLAYGMGFEGKAAIGAGATFGPTSMGIALNVLKNGGISSTPLGQLIVSAAIVDDMLALVILSQLEALTGEITVVGVVVPILSAFLFLLLGGYIALFVLPNIREKYLISKIPSEHRDEAQLIILFGILLAMVPATFYAQASYLMGGFVTGLAFCSAEGTHQLFISQFKRVTTWCMRMFFAASIGFQVPVRDFGDVQVLWRGMVFFSSLFGKLAVGFLVPNMHESRNFTGPHLRDCLITGFSMASEGEFAFVIAVFAVDNGLTDRGLYASVVLAVLLSEIIPPFLLRYTIAKYEVSKTEPTTRHRSDVESENPLETLSNSEYNHSQGQ</sequence>
<dbReference type="InParanoid" id="B5Y5I0"/>
<keyword evidence="8 11" id="KW-0472">Membrane</keyword>
<evidence type="ECO:0000256" key="8">
    <source>
        <dbReference type="ARBA" id="ARBA00023136"/>
    </source>
</evidence>
<evidence type="ECO:0000256" key="11">
    <source>
        <dbReference type="SAM" id="Phobius"/>
    </source>
</evidence>
<dbReference type="GO" id="GO:0016020">
    <property type="term" value="C:membrane"/>
    <property type="evidence" value="ECO:0007669"/>
    <property type="project" value="UniProtKB-SubCell"/>
</dbReference>
<dbReference type="GO" id="GO:0006814">
    <property type="term" value="P:sodium ion transport"/>
    <property type="evidence" value="ECO:0007669"/>
    <property type="project" value="UniProtKB-KW"/>
</dbReference>
<dbReference type="PANTHER" id="PTHR43562">
    <property type="entry name" value="NAPA-TYPE SODIUM/HYDROGEN ANTIPORTER"/>
    <property type="match status" value="1"/>
</dbReference>
<dbReference type="OrthoDB" id="1288932at2759"/>
<evidence type="ECO:0000259" key="12">
    <source>
        <dbReference type="Pfam" id="PF00999"/>
    </source>
</evidence>
<dbReference type="eggNOG" id="KOG1650">
    <property type="taxonomic scope" value="Eukaryota"/>
</dbReference>
<evidence type="ECO:0000256" key="9">
    <source>
        <dbReference type="ARBA" id="ARBA00023201"/>
    </source>
</evidence>
<keyword evidence="7" id="KW-0406">Ion transport</keyword>
<keyword evidence="6" id="KW-0915">Sodium</keyword>
<evidence type="ECO:0000256" key="6">
    <source>
        <dbReference type="ARBA" id="ARBA00023053"/>
    </source>
</evidence>
<dbReference type="RefSeq" id="XP_002186474.1">
    <property type="nucleotide sequence ID" value="XM_002186438.1"/>
</dbReference>
<feature type="transmembrane region" description="Helical" evidence="11">
    <location>
        <begin position="115"/>
        <end position="139"/>
    </location>
</feature>
<keyword evidence="3" id="KW-0050">Antiport</keyword>
<feature type="compositionally biased region" description="Basic and acidic residues" evidence="10">
    <location>
        <begin position="430"/>
        <end position="439"/>
    </location>
</feature>
<dbReference type="Gene3D" id="1.20.1530.20">
    <property type="match status" value="1"/>
</dbReference>
<evidence type="ECO:0000256" key="3">
    <source>
        <dbReference type="ARBA" id="ARBA00022449"/>
    </source>
</evidence>
<feature type="domain" description="Cation/H+ exchanger transmembrane" evidence="12">
    <location>
        <begin position="41"/>
        <end position="416"/>
    </location>
</feature>
<name>B5Y5I0_PHATC</name>
<keyword evidence="9" id="KW-0739">Sodium transport</keyword>
<dbReference type="GO" id="GO:1902600">
    <property type="term" value="P:proton transmembrane transport"/>
    <property type="evidence" value="ECO:0007669"/>
    <property type="project" value="InterPro"/>
</dbReference>